<dbReference type="InterPro" id="IPR051276">
    <property type="entry name" value="Saccharopine_DH-like_oxidrdct"/>
</dbReference>
<keyword evidence="2" id="KW-1133">Transmembrane helix</keyword>
<keyword evidence="5" id="KW-1185">Reference proteome</keyword>
<evidence type="ECO:0000313" key="4">
    <source>
        <dbReference type="EMBL" id="TPX36992.1"/>
    </source>
</evidence>
<proteinExistence type="inferred from homology"/>
<comment type="similarity">
    <text evidence="1">Belongs to the saccharopine dehydrogenase family.</text>
</comment>
<evidence type="ECO:0000313" key="5">
    <source>
        <dbReference type="Proteomes" id="UP000319731"/>
    </source>
</evidence>
<dbReference type="EMBL" id="QEAO01000003">
    <property type="protein sequence ID" value="TPX36992.1"/>
    <property type="molecule type" value="Genomic_DNA"/>
</dbReference>
<dbReference type="InterPro" id="IPR036291">
    <property type="entry name" value="NAD(P)-bd_dom_sf"/>
</dbReference>
<dbReference type="Pfam" id="PF03435">
    <property type="entry name" value="Sacchrp_dh_NADP"/>
    <property type="match status" value="1"/>
</dbReference>
<dbReference type="OrthoDB" id="10268090at2759"/>
<dbReference type="GO" id="GO:0009247">
    <property type="term" value="P:glycolipid biosynthetic process"/>
    <property type="evidence" value="ECO:0007669"/>
    <property type="project" value="TreeGrafter"/>
</dbReference>
<comment type="caution">
    <text evidence="4">The sequence shown here is derived from an EMBL/GenBank/DDBJ whole genome shotgun (WGS) entry which is preliminary data.</text>
</comment>
<gene>
    <name evidence="4" type="ORF">SmJEL517_g01040</name>
</gene>
<keyword evidence="2" id="KW-0812">Transmembrane</keyword>
<accession>A0A507CBJ3</accession>
<evidence type="ECO:0000256" key="2">
    <source>
        <dbReference type="SAM" id="Phobius"/>
    </source>
</evidence>
<evidence type="ECO:0000259" key="3">
    <source>
        <dbReference type="Pfam" id="PF03435"/>
    </source>
</evidence>
<organism evidence="4 5">
    <name type="scientific">Synchytrium microbalum</name>
    <dbReference type="NCBI Taxonomy" id="1806994"/>
    <lineage>
        <taxon>Eukaryota</taxon>
        <taxon>Fungi</taxon>
        <taxon>Fungi incertae sedis</taxon>
        <taxon>Chytridiomycota</taxon>
        <taxon>Chytridiomycota incertae sedis</taxon>
        <taxon>Chytridiomycetes</taxon>
        <taxon>Synchytriales</taxon>
        <taxon>Synchytriaceae</taxon>
        <taxon>Synchytrium</taxon>
    </lineage>
</organism>
<dbReference type="SUPFAM" id="SSF51735">
    <property type="entry name" value="NAD(P)-binding Rossmann-fold domains"/>
    <property type="match status" value="1"/>
</dbReference>
<dbReference type="PANTHER" id="PTHR12286:SF5">
    <property type="entry name" value="SACCHAROPINE DEHYDROGENASE-LIKE OXIDOREDUCTASE"/>
    <property type="match status" value="1"/>
</dbReference>
<reference evidence="4 5" key="1">
    <citation type="journal article" date="2019" name="Sci. Rep.">
        <title>Comparative genomics of chytrid fungi reveal insights into the obligate biotrophic and pathogenic lifestyle of Synchytrium endobioticum.</title>
        <authorList>
            <person name="van de Vossenberg B.T.L.H."/>
            <person name="Warris S."/>
            <person name="Nguyen H.D.T."/>
            <person name="van Gent-Pelzer M.P.E."/>
            <person name="Joly D.L."/>
            <person name="van de Geest H.C."/>
            <person name="Bonants P.J.M."/>
            <person name="Smith D.S."/>
            <person name="Levesque C.A."/>
            <person name="van der Lee T.A.J."/>
        </authorList>
    </citation>
    <scope>NUCLEOTIDE SEQUENCE [LARGE SCALE GENOMIC DNA]</scope>
    <source>
        <strain evidence="4 5">JEL517</strain>
    </source>
</reference>
<dbReference type="AlphaFoldDB" id="A0A507CBJ3"/>
<dbReference type="GO" id="GO:0005886">
    <property type="term" value="C:plasma membrane"/>
    <property type="evidence" value="ECO:0007669"/>
    <property type="project" value="TreeGrafter"/>
</dbReference>
<keyword evidence="2" id="KW-0472">Membrane</keyword>
<dbReference type="GeneID" id="42002265"/>
<protein>
    <recommendedName>
        <fullName evidence="3">Saccharopine dehydrogenase NADP binding domain-containing protein</fullName>
    </recommendedName>
</protein>
<evidence type="ECO:0000256" key="1">
    <source>
        <dbReference type="ARBA" id="ARBA00038048"/>
    </source>
</evidence>
<dbReference type="Proteomes" id="UP000319731">
    <property type="component" value="Unassembled WGS sequence"/>
</dbReference>
<dbReference type="RefSeq" id="XP_031027063.1">
    <property type="nucleotide sequence ID" value="XM_031166968.1"/>
</dbReference>
<dbReference type="InterPro" id="IPR005097">
    <property type="entry name" value="Sacchrp_dh_NADP-bd"/>
</dbReference>
<dbReference type="PANTHER" id="PTHR12286">
    <property type="entry name" value="SACCHAROPINE DEHYDROGENASE-LIKE OXIDOREDUCTASE"/>
    <property type="match status" value="1"/>
</dbReference>
<feature type="transmembrane region" description="Helical" evidence="2">
    <location>
        <begin position="282"/>
        <end position="308"/>
    </location>
</feature>
<dbReference type="Gene3D" id="3.40.50.720">
    <property type="entry name" value="NAD(P)-binding Rossmann-like Domain"/>
    <property type="match status" value="1"/>
</dbReference>
<name>A0A507CBJ3_9FUNG</name>
<feature type="domain" description="Saccharopine dehydrogenase NADP binding" evidence="3">
    <location>
        <begin position="15"/>
        <end position="145"/>
    </location>
</feature>
<sequence>MEQALTRRAGRPYDIIVWGATGFTGQLVAEYLARSGPADLRWGIAGRSAKKLEEIKQMVESIRKFSKFQVFVADSDDKASLDAFVAQTRVVLTTVGPFMKYGMKLVESCVNNQTHYIDSTGESPFVKKAIDLYGEKAKAEGTILVPMSGFDSVPADLGSFLVAQHFKVKHGKKTAQVAASVVKMSGGISGGTLASMINIINSGEMGSAAGPYALTPKEYIPADPKAAPGPTILKYDPIIKMWRCLWLMEAVNTQVVMRSNGLFGNQYGSKFKYSEAMGRKSIFSAIAINVSMGVAIISVLIPVVRWFLAYMIPPGTGPTRKQIENGSIHMVFTGVSETASTEEKPLQAIAEIKFYKDPGYGETAKMLAESALSVLDREKMNKLPDGAFKPVPAGFLTPATAFGNILIDRLIKSNWSVTVRDA</sequence>